<evidence type="ECO:0000313" key="7">
    <source>
        <dbReference type="EMBL" id="KOO25889.1"/>
    </source>
</evidence>
<keyword evidence="2 4" id="KW-0863">Zinc-finger</keyword>
<keyword evidence="8" id="KW-1185">Reference proteome</keyword>
<dbReference type="GO" id="GO:0008270">
    <property type="term" value="F:zinc ion binding"/>
    <property type="evidence" value="ECO:0007669"/>
    <property type="project" value="UniProtKB-KW"/>
</dbReference>
<dbReference type="Gene3D" id="4.10.1060.10">
    <property type="entry name" value="Zinc finger, RanBP2-type"/>
    <property type="match status" value="1"/>
</dbReference>
<keyword evidence="3" id="KW-0862">Zinc</keyword>
<feature type="region of interest" description="Disordered" evidence="5">
    <location>
        <begin position="434"/>
        <end position="463"/>
    </location>
</feature>
<evidence type="ECO:0000256" key="4">
    <source>
        <dbReference type="PROSITE-ProRule" id="PRU00322"/>
    </source>
</evidence>
<protein>
    <submittedName>
        <fullName evidence="7">Inactive ubiquitin carboxyl-terminal hydrolase 54</fullName>
    </submittedName>
</protein>
<evidence type="ECO:0000256" key="3">
    <source>
        <dbReference type="ARBA" id="ARBA00022833"/>
    </source>
</evidence>
<feature type="compositionally biased region" description="Gly residues" evidence="5">
    <location>
        <begin position="190"/>
        <end position="202"/>
    </location>
</feature>
<dbReference type="AlphaFoldDB" id="A0A0M0JH29"/>
<accession>A0A0M0JH29</accession>
<dbReference type="OrthoDB" id="76445at2759"/>
<keyword evidence="7" id="KW-0378">Hydrolase</keyword>
<feature type="region of interest" description="Disordered" evidence="5">
    <location>
        <begin position="171"/>
        <end position="203"/>
    </location>
</feature>
<name>A0A0M0JH29_9EUKA</name>
<organism evidence="7 8">
    <name type="scientific">Chrysochromulina tobinii</name>
    <dbReference type="NCBI Taxonomy" id="1460289"/>
    <lineage>
        <taxon>Eukaryota</taxon>
        <taxon>Haptista</taxon>
        <taxon>Haptophyta</taxon>
        <taxon>Prymnesiophyceae</taxon>
        <taxon>Prymnesiales</taxon>
        <taxon>Chrysochromulinaceae</taxon>
        <taxon>Chrysochromulina</taxon>
    </lineage>
</organism>
<evidence type="ECO:0000259" key="6">
    <source>
        <dbReference type="PROSITE" id="PS50199"/>
    </source>
</evidence>
<feature type="compositionally biased region" description="Polar residues" evidence="5">
    <location>
        <begin position="440"/>
        <end position="456"/>
    </location>
</feature>
<evidence type="ECO:0000256" key="5">
    <source>
        <dbReference type="SAM" id="MobiDB-lite"/>
    </source>
</evidence>
<dbReference type="PROSITE" id="PS01358">
    <property type="entry name" value="ZF_RANBP2_1"/>
    <property type="match status" value="1"/>
</dbReference>
<dbReference type="InterPro" id="IPR036443">
    <property type="entry name" value="Znf_RanBP2_sf"/>
</dbReference>
<dbReference type="SMART" id="SM00547">
    <property type="entry name" value="ZnF_RBZ"/>
    <property type="match status" value="1"/>
</dbReference>
<sequence>MGHGHGGHGGHVPHSPQPIVCEFCGRWLSEMALDQGNHMCDEFWSYNAEFQACGAQCALLIGGVLHLKPEHLQSFAMRFPNMRRVKHGASPGEFNGLFMLTDEQRQTQALRLLANCNVRTIPLGHAGGWRCLHVQLAPISCPQRVGQAEQSLQNQLLRVMQQRQGQGAVVGQGAGAAGERATSPGATGNATGGRPGSPGGLVRGADAWVMRANEAKRRNTEPMMPSQGYGGGGYMVQPGMLPGQGPGSATGDWKCANCGNINFAFRDKCNRCNTSRPGAKVYGPVSANERRICPFTVMLMRVPSHASELQVAEALLVFGELAPGGIKFHRQGAKFKQRRVRMPPDGLALHAFCRFLRPASASAALQRSEVLILGSPQHAIMPPLPPSSCTGAMMGTGASSAMMGAGGMGDALVTRAPYTASQLEALQMQMSEMGMGGSAHGSSNGSFKSQLSSESGAQHGASEPTVPIDATSFLCACLPLLCQLDSFKAQVLRIAPTSDALVVGLQGAMRALAQSSTALSSPQGLRSHLPSMVVDGARLKLSGASDVGEAFEALVGLFTESADQRFVSCVEHHFSMSIMEMCECTCDEMLEPLHYRQSTAYVSVPLLLQQLASGPATAAGALTSQLASSAGPLCPTYNCGNRMQILRYLMQPMPGLLPVGLSWETVPPAPPVVHQLLRALPTSIDMQHAFKSAPQPATATLRGVLCSSQHAQHGVGACASFAFDPALGGWVHSVDGAVLGGDWASVAAVCSEQHYKPGLLLYQVNPSQF</sequence>
<dbReference type="PANTHER" id="PTHR12999:SF17">
    <property type="entry name" value="ZINC FINGER RAN-BINDING DOMAIN-CONTAINING PROTEIN 2"/>
    <property type="match status" value="1"/>
</dbReference>
<dbReference type="GO" id="GO:0016787">
    <property type="term" value="F:hydrolase activity"/>
    <property type="evidence" value="ECO:0007669"/>
    <property type="project" value="UniProtKB-KW"/>
</dbReference>
<dbReference type="Proteomes" id="UP000037460">
    <property type="component" value="Unassembled WGS sequence"/>
</dbReference>
<dbReference type="EMBL" id="JWZX01002916">
    <property type="protein sequence ID" value="KOO25889.1"/>
    <property type="molecule type" value="Genomic_DNA"/>
</dbReference>
<dbReference type="PANTHER" id="PTHR12999">
    <property type="entry name" value="ZINC FINGER RAN-BINDING DOMAIN-CONTAINING PROTEIN 2 ZRANB2-RELATED"/>
    <property type="match status" value="1"/>
</dbReference>
<evidence type="ECO:0000313" key="8">
    <source>
        <dbReference type="Proteomes" id="UP000037460"/>
    </source>
</evidence>
<keyword evidence="1" id="KW-0479">Metal-binding</keyword>
<dbReference type="InterPro" id="IPR001876">
    <property type="entry name" value="Znf_RanBP2"/>
</dbReference>
<dbReference type="SUPFAM" id="SSF90209">
    <property type="entry name" value="Ran binding protein zinc finger-like"/>
    <property type="match status" value="1"/>
</dbReference>
<feature type="domain" description="RanBP2-type" evidence="6">
    <location>
        <begin position="249"/>
        <end position="278"/>
    </location>
</feature>
<proteinExistence type="predicted"/>
<dbReference type="PROSITE" id="PS50199">
    <property type="entry name" value="ZF_RANBP2_2"/>
    <property type="match status" value="1"/>
</dbReference>
<evidence type="ECO:0000256" key="1">
    <source>
        <dbReference type="ARBA" id="ARBA00022723"/>
    </source>
</evidence>
<evidence type="ECO:0000256" key="2">
    <source>
        <dbReference type="ARBA" id="ARBA00022771"/>
    </source>
</evidence>
<gene>
    <name evidence="7" type="ORF">Ctob_002210</name>
</gene>
<comment type="caution">
    <text evidence="7">The sequence shown here is derived from an EMBL/GenBank/DDBJ whole genome shotgun (WGS) entry which is preliminary data.</text>
</comment>
<reference evidence="8" key="1">
    <citation type="journal article" date="2015" name="PLoS Genet.">
        <title>Genome Sequence and Transcriptome Analyses of Chrysochromulina tobin: Metabolic Tools for Enhanced Algal Fitness in the Prominent Order Prymnesiales (Haptophyceae).</title>
        <authorList>
            <person name="Hovde B.T."/>
            <person name="Deodato C.R."/>
            <person name="Hunsperger H.M."/>
            <person name="Ryken S.A."/>
            <person name="Yost W."/>
            <person name="Jha R.K."/>
            <person name="Patterson J."/>
            <person name="Monnat R.J. Jr."/>
            <person name="Barlow S.B."/>
            <person name="Starkenburg S.R."/>
            <person name="Cattolico R.A."/>
        </authorList>
    </citation>
    <scope>NUCLEOTIDE SEQUENCE</scope>
    <source>
        <strain evidence="8">CCMP291</strain>
    </source>
</reference>